<sequence>MGKTAFMKVQDLLAARRIPLKLRKRFAKCFIWSVVLYGSETWTMRKKEEKFLENFEMWLWRRIENIKWSDKIRNEEVLKRVGEERTILKTISKRKRSWLGHILRRDCLQRKIMEGKIEGWRIS</sequence>
<dbReference type="AlphaFoldDB" id="A0A8D8XRU9"/>
<dbReference type="PANTHER" id="PTHR47027:SF28">
    <property type="entry name" value="ENDONUCLEASE-REVERSE TRANSCRIPTASE"/>
    <property type="match status" value="1"/>
</dbReference>
<dbReference type="PANTHER" id="PTHR47027">
    <property type="entry name" value="REVERSE TRANSCRIPTASE DOMAIN-CONTAINING PROTEIN"/>
    <property type="match status" value="1"/>
</dbReference>
<protein>
    <recommendedName>
        <fullName evidence="2">Endonuclease-reverse transcriptase</fullName>
    </recommendedName>
</protein>
<accession>A0A8D8XRU9</accession>
<organism evidence="1">
    <name type="scientific">Cacopsylla melanoneura</name>
    <dbReference type="NCBI Taxonomy" id="428564"/>
    <lineage>
        <taxon>Eukaryota</taxon>
        <taxon>Metazoa</taxon>
        <taxon>Ecdysozoa</taxon>
        <taxon>Arthropoda</taxon>
        <taxon>Hexapoda</taxon>
        <taxon>Insecta</taxon>
        <taxon>Pterygota</taxon>
        <taxon>Neoptera</taxon>
        <taxon>Paraneoptera</taxon>
        <taxon>Hemiptera</taxon>
        <taxon>Sternorrhyncha</taxon>
        <taxon>Psylloidea</taxon>
        <taxon>Psyllidae</taxon>
        <taxon>Psyllinae</taxon>
        <taxon>Cacopsylla</taxon>
    </lineage>
</organism>
<reference evidence="1" key="1">
    <citation type="submission" date="2021-05" db="EMBL/GenBank/DDBJ databases">
        <authorList>
            <person name="Alioto T."/>
            <person name="Alioto T."/>
            <person name="Gomez Garrido J."/>
        </authorList>
    </citation>
    <scope>NUCLEOTIDE SEQUENCE</scope>
</reference>
<evidence type="ECO:0008006" key="2">
    <source>
        <dbReference type="Google" id="ProtNLM"/>
    </source>
</evidence>
<name>A0A8D8XRU9_9HEMI</name>
<dbReference type="EMBL" id="HBUF01343836">
    <property type="protein sequence ID" value="CAG6707132.1"/>
    <property type="molecule type" value="Transcribed_RNA"/>
</dbReference>
<proteinExistence type="predicted"/>
<evidence type="ECO:0000313" key="1">
    <source>
        <dbReference type="EMBL" id="CAG6707132.1"/>
    </source>
</evidence>